<sequence>MIDGKKQMKSYLIESLAPLVFRSGKPFTSQASAQDVSFPLPSAGAGLVRYLSLSQSNNEQVLNLPKEDFEHSAYQAILNMQSRGPFLVRYSDETDIEILVPKPANALYFENKQTGEKSVVRLEPRTFEQEGELCGSDLPQRLLHVQMTEDLKGKPAKGVSFWALQDFVAWQKGEGLSFDSVNNNGLTSIPIELRTHVAIETDSRSSVDGMLFQTASYDLAHQKTQNGWDNKRLGFLVQTQESLKQDLATLGGERRLSYFKPINLEKNSSLPVELTQDDADKINSDKGFSLSFITPCIFAKGALPDWLDKTTLMGKLPNTKITVALKAMAIDRWQAVSGWDSLLWKPKATRRAIAAGSVYWFEMVEGQFDVQTLQQLSNHIWSDHQQDKNDGFGSAILSPWTAI</sequence>
<evidence type="ECO:0000313" key="2">
    <source>
        <dbReference type="Proteomes" id="UP000274100"/>
    </source>
</evidence>
<evidence type="ECO:0000313" key="1">
    <source>
        <dbReference type="EMBL" id="VEG12223.1"/>
    </source>
</evidence>
<proteinExistence type="predicted"/>
<dbReference type="EMBL" id="LR134343">
    <property type="protein sequence ID" value="VEG12223.1"/>
    <property type="molecule type" value="Genomic_DNA"/>
</dbReference>
<gene>
    <name evidence="1" type="ORF">NCTC10297_00139</name>
</gene>
<organism evidence="1 2">
    <name type="scientific">Moraxella cuniculi</name>
    <dbReference type="NCBI Taxonomy" id="34061"/>
    <lineage>
        <taxon>Bacteria</taxon>
        <taxon>Pseudomonadati</taxon>
        <taxon>Pseudomonadota</taxon>
        <taxon>Gammaproteobacteria</taxon>
        <taxon>Moraxellales</taxon>
        <taxon>Moraxellaceae</taxon>
        <taxon>Moraxella</taxon>
    </lineage>
</organism>
<dbReference type="Gene3D" id="2.60.40.4350">
    <property type="match status" value="1"/>
</dbReference>
<name>A0A3S4QR06_9GAMM</name>
<dbReference type="AlphaFoldDB" id="A0A3S4QR06"/>
<dbReference type="InterPro" id="IPR019117">
    <property type="entry name" value="CRISPR-assoc_protein_Cmr3"/>
</dbReference>
<protein>
    <submittedName>
        <fullName evidence="1">CRISPR type III-B/RAMP module-associated protein Cmr3</fullName>
    </submittedName>
</protein>
<dbReference type="Pfam" id="PF09700">
    <property type="entry name" value="Cas_Cmr3"/>
    <property type="match status" value="1"/>
</dbReference>
<reference evidence="1 2" key="1">
    <citation type="submission" date="2018-12" db="EMBL/GenBank/DDBJ databases">
        <authorList>
            <consortium name="Pathogen Informatics"/>
        </authorList>
    </citation>
    <scope>NUCLEOTIDE SEQUENCE [LARGE SCALE GENOMIC DNA]</scope>
    <source>
        <strain evidence="1 2">NCTC10297</strain>
    </source>
</reference>
<accession>A0A3S4QR06</accession>
<dbReference type="KEGG" id="mcun:NCTC10297_00139"/>
<dbReference type="OrthoDB" id="6162707at2"/>
<dbReference type="Proteomes" id="UP000274100">
    <property type="component" value="Chromosome"/>
</dbReference>